<feature type="domain" description="LysM" evidence="3">
    <location>
        <begin position="617"/>
        <end position="660"/>
    </location>
</feature>
<dbReference type="SUPFAM" id="SSF54106">
    <property type="entry name" value="LysM domain"/>
    <property type="match status" value="5"/>
</dbReference>
<dbReference type="SUPFAM" id="SSF53955">
    <property type="entry name" value="Lysozyme-like"/>
    <property type="match status" value="1"/>
</dbReference>
<evidence type="ECO:0000256" key="1">
    <source>
        <dbReference type="ARBA" id="ARBA00007734"/>
    </source>
</evidence>
<reference evidence="4 5" key="1">
    <citation type="journal article" date="2012" name="Int. J. Syst. Evol. Microbiol.">
        <title>Flammeovirga pacifica sp. nov., isolated from deep-sea sediment.</title>
        <authorList>
            <person name="Xu H."/>
            <person name="Fu Y."/>
            <person name="Yang N."/>
            <person name="Ding Z."/>
            <person name="Lai Q."/>
            <person name="Zeng R."/>
        </authorList>
    </citation>
    <scope>NUCLEOTIDE SEQUENCE [LARGE SCALE GENOMIC DNA]</scope>
    <source>
        <strain evidence="5">DSM 24597 / LMG 26175 / WPAGA1</strain>
    </source>
</reference>
<dbReference type="SMART" id="SM00257">
    <property type="entry name" value="LysM"/>
    <property type="match status" value="5"/>
</dbReference>
<comment type="similarity">
    <text evidence="1">Belongs to the transglycosylase Slt family.</text>
</comment>
<dbReference type="GO" id="GO:0016020">
    <property type="term" value="C:membrane"/>
    <property type="evidence" value="ECO:0007669"/>
    <property type="project" value="InterPro"/>
</dbReference>
<dbReference type="InterPro" id="IPR036779">
    <property type="entry name" value="LysM_dom_sf"/>
</dbReference>
<keyword evidence="5" id="KW-1185">Reference proteome</keyword>
<proteinExistence type="inferred from homology"/>
<organism evidence="4 5">
    <name type="scientific">Flammeovirga pacifica</name>
    <dbReference type="NCBI Taxonomy" id="915059"/>
    <lineage>
        <taxon>Bacteria</taxon>
        <taxon>Pseudomonadati</taxon>
        <taxon>Bacteroidota</taxon>
        <taxon>Cytophagia</taxon>
        <taxon>Cytophagales</taxon>
        <taxon>Flammeovirgaceae</taxon>
        <taxon>Flammeovirga</taxon>
    </lineage>
</organism>
<dbReference type="PANTHER" id="PTHR33734:SF22">
    <property type="entry name" value="MEMBRANE-BOUND LYTIC MUREIN TRANSGLYCOSYLASE D"/>
    <property type="match status" value="1"/>
</dbReference>
<dbReference type="PROSITE" id="PS51782">
    <property type="entry name" value="LYSM"/>
    <property type="match status" value="5"/>
</dbReference>
<dbReference type="OrthoDB" id="9815002at2"/>
<dbReference type="InterPro" id="IPR008258">
    <property type="entry name" value="Transglycosylase_SLT_dom_1"/>
</dbReference>
<dbReference type="CDD" id="cd16894">
    <property type="entry name" value="MltD-like"/>
    <property type="match status" value="1"/>
</dbReference>
<feature type="compositionally biased region" description="Polar residues" evidence="2">
    <location>
        <begin position="605"/>
        <end position="615"/>
    </location>
</feature>
<feature type="region of interest" description="Disordered" evidence="2">
    <location>
        <begin position="662"/>
        <end position="682"/>
    </location>
</feature>
<evidence type="ECO:0000259" key="3">
    <source>
        <dbReference type="PROSITE" id="PS51782"/>
    </source>
</evidence>
<dbReference type="GO" id="GO:0000270">
    <property type="term" value="P:peptidoglycan metabolic process"/>
    <property type="evidence" value="ECO:0007669"/>
    <property type="project" value="InterPro"/>
</dbReference>
<feature type="domain" description="LysM" evidence="3">
    <location>
        <begin position="537"/>
        <end position="580"/>
    </location>
</feature>
<feature type="region of interest" description="Disordered" evidence="2">
    <location>
        <begin position="434"/>
        <end position="458"/>
    </location>
</feature>
<dbReference type="EMBL" id="JRYR02000001">
    <property type="protein sequence ID" value="OHX66864.1"/>
    <property type="molecule type" value="Genomic_DNA"/>
</dbReference>
<dbReference type="AlphaFoldDB" id="A0A1S1Z0R5"/>
<dbReference type="CDD" id="cd00118">
    <property type="entry name" value="LysM"/>
    <property type="match status" value="5"/>
</dbReference>
<protein>
    <recommendedName>
        <fullName evidence="3">LysM domain-containing protein</fullName>
    </recommendedName>
</protein>
<feature type="domain" description="LysM" evidence="3">
    <location>
        <begin position="461"/>
        <end position="504"/>
    </location>
</feature>
<dbReference type="Pfam" id="PF01476">
    <property type="entry name" value="LysM"/>
    <property type="match status" value="5"/>
</dbReference>
<sequence>MQFNKSSAFISIFIFLISSTIVFSQNEIEETRMTWKDSIYTVALPEGYLLPSDTLEIVEAAPYAPWFENFEDFDTTSAILLDVTDQTYDYVPNVTDSLVKERLKELEDVIPLEYHERVRLFIDYFAVRNRDYTLGIMQRQNIYFPMFERIFEEEGVPTELKYLSVIESALKPVALSRVGAKGLWQFMPRTGRAYGLKQSYQIDDRMDPEKATRAAARYLKFLHNYHGDWELAIAAYNCGPGNIRKAQRRSGKKKFWDIYKKLPRETRSYLPQYVAMAYVLTYADEYNLVQDLPMYEIPSEDIFVSQSVDLNKLADELNVCHDDLSLLNPSLRFGFAPNYVKNFRIKIPEARFNYYLEHQDEILSNIKYTGKGASISDGYYYHYVRSGESLGVIARKNRVSITNIKSWNNLRNNTIYPGQKLKIYGNVYSPGPSTVSSSSSSKKRTSATTTSTASKTSGASIYHTVRSGETLGTIAKRYRVYVSDIKRLNKIKGSTIYKGQKLLIKEGKYKAPEASSSSTSKTTSQPTTVSSSKDNLVYHTVRSGETLGGIAEQYNTSASNLRRWNGMSGSTIYKGQKLKVYSSQKVAAPTTSKASSKKSTTPAKNNSPTYGPSSKTRSHKVKSGENLVEIAKMYRVYVNDIKKVNNMKTSTIQAGQVLTIPPSPNSVLNEQKKSSKSSSPQYYTVKSGDTLWSISQKSGVSVSEIKQLNGLKSNNLKVGQQLKIKS</sequence>
<feature type="domain" description="LysM" evidence="3">
    <location>
        <begin position="380"/>
        <end position="423"/>
    </location>
</feature>
<evidence type="ECO:0000256" key="2">
    <source>
        <dbReference type="SAM" id="MobiDB-lite"/>
    </source>
</evidence>
<dbReference type="Pfam" id="PF01464">
    <property type="entry name" value="SLT"/>
    <property type="match status" value="1"/>
</dbReference>
<accession>A0A1S1Z0R5</accession>
<evidence type="ECO:0000313" key="5">
    <source>
        <dbReference type="Proteomes" id="UP000179797"/>
    </source>
</evidence>
<dbReference type="InterPro" id="IPR023346">
    <property type="entry name" value="Lysozyme-like_dom_sf"/>
</dbReference>
<dbReference type="Gene3D" id="1.10.530.10">
    <property type="match status" value="1"/>
</dbReference>
<dbReference type="Gene3D" id="3.10.350.10">
    <property type="entry name" value="LysM domain"/>
    <property type="match status" value="5"/>
</dbReference>
<comment type="caution">
    <text evidence="4">The sequence shown here is derived from an EMBL/GenBank/DDBJ whole genome shotgun (WGS) entry which is preliminary data.</text>
</comment>
<feature type="compositionally biased region" description="Low complexity" evidence="2">
    <location>
        <begin position="587"/>
        <end position="604"/>
    </location>
</feature>
<evidence type="ECO:0000313" key="4">
    <source>
        <dbReference type="EMBL" id="OHX66864.1"/>
    </source>
</evidence>
<dbReference type="STRING" id="915059.NH26_11095"/>
<dbReference type="GO" id="GO:0008933">
    <property type="term" value="F:peptidoglycan lytic transglycosylase activity"/>
    <property type="evidence" value="ECO:0007669"/>
    <property type="project" value="InterPro"/>
</dbReference>
<feature type="compositionally biased region" description="Low complexity" evidence="2">
    <location>
        <begin position="515"/>
        <end position="532"/>
    </location>
</feature>
<dbReference type="InterPro" id="IPR018392">
    <property type="entry name" value="LysM"/>
</dbReference>
<name>A0A1S1Z0R5_FLAPC</name>
<dbReference type="Proteomes" id="UP000179797">
    <property type="component" value="Unassembled WGS sequence"/>
</dbReference>
<dbReference type="PROSITE" id="PS00922">
    <property type="entry name" value="TRANSGLYCOSYLASE"/>
    <property type="match status" value="1"/>
</dbReference>
<gene>
    <name evidence="4" type="ORF">NH26_11095</name>
</gene>
<dbReference type="InterPro" id="IPR000189">
    <property type="entry name" value="Transglyc_AS"/>
</dbReference>
<feature type="region of interest" description="Disordered" evidence="2">
    <location>
        <begin position="508"/>
        <end position="535"/>
    </location>
</feature>
<feature type="domain" description="LysM" evidence="3">
    <location>
        <begin position="681"/>
        <end position="724"/>
    </location>
</feature>
<feature type="region of interest" description="Disordered" evidence="2">
    <location>
        <begin position="584"/>
        <end position="623"/>
    </location>
</feature>
<dbReference type="RefSeq" id="WP_052431984.1">
    <property type="nucleotide sequence ID" value="NZ_JRYR02000001.1"/>
</dbReference>
<dbReference type="PANTHER" id="PTHR33734">
    <property type="entry name" value="LYSM DOMAIN-CONTAINING GPI-ANCHORED PROTEIN 2"/>
    <property type="match status" value="1"/>
</dbReference>